<evidence type="ECO:0000256" key="5">
    <source>
        <dbReference type="ARBA" id="ARBA00022801"/>
    </source>
</evidence>
<dbReference type="Gene3D" id="3.40.50.300">
    <property type="entry name" value="P-loop containing nucleotide triphosphate hydrolases"/>
    <property type="match status" value="3"/>
</dbReference>
<evidence type="ECO:0000256" key="2">
    <source>
        <dbReference type="ARBA" id="ARBA00022722"/>
    </source>
</evidence>
<keyword evidence="6 15" id="KW-0347">Helicase</keyword>
<dbReference type="InterPro" id="IPR011604">
    <property type="entry name" value="PDDEXK-like_dom_sf"/>
</dbReference>
<dbReference type="GO" id="GO:0004386">
    <property type="term" value="F:helicase activity"/>
    <property type="evidence" value="ECO:0007669"/>
    <property type="project" value="UniProtKB-KW"/>
</dbReference>
<dbReference type="PROSITE" id="PS51217">
    <property type="entry name" value="UVRD_HELICASE_CTER"/>
    <property type="match status" value="1"/>
</dbReference>
<keyword evidence="7" id="KW-0269">Exonuclease</keyword>
<keyword evidence="9" id="KW-0238">DNA-binding</keyword>
<evidence type="ECO:0000256" key="1">
    <source>
        <dbReference type="ARBA" id="ARBA00009922"/>
    </source>
</evidence>
<dbReference type="InterPro" id="IPR014016">
    <property type="entry name" value="UvrD-like_ATP-bd"/>
</dbReference>
<dbReference type="InterPro" id="IPR027417">
    <property type="entry name" value="P-loop_NTPase"/>
</dbReference>
<evidence type="ECO:0000256" key="7">
    <source>
        <dbReference type="ARBA" id="ARBA00022839"/>
    </source>
</evidence>
<dbReference type="GO" id="GO:0016787">
    <property type="term" value="F:hydrolase activity"/>
    <property type="evidence" value="ECO:0007669"/>
    <property type="project" value="UniProtKB-KW"/>
</dbReference>
<feature type="domain" description="UvrD-like helicase C-terminal" evidence="17">
    <location>
        <begin position="350"/>
        <end position="653"/>
    </location>
</feature>
<dbReference type="Gene3D" id="1.10.486.10">
    <property type="entry name" value="PCRA, domain 4"/>
    <property type="match status" value="1"/>
</dbReference>
<dbReference type="InterPro" id="IPR000212">
    <property type="entry name" value="DNA_helicase_UvrD/REP"/>
</dbReference>
<keyword evidence="4" id="KW-0227">DNA damage</keyword>
<dbReference type="InterPro" id="IPR011335">
    <property type="entry name" value="Restrct_endonuc-II-like"/>
</dbReference>
<keyword evidence="19" id="KW-1185">Reference proteome</keyword>
<dbReference type="Gene3D" id="3.90.320.10">
    <property type="match status" value="1"/>
</dbReference>
<dbReference type="EC" id="5.6.2.4" evidence="13"/>
<evidence type="ECO:0000256" key="13">
    <source>
        <dbReference type="ARBA" id="ARBA00034808"/>
    </source>
</evidence>
<dbReference type="CDD" id="cd17932">
    <property type="entry name" value="DEXQc_UvrD"/>
    <property type="match status" value="1"/>
</dbReference>
<dbReference type="Pfam" id="PF12705">
    <property type="entry name" value="PDDEXK_1"/>
    <property type="match status" value="1"/>
</dbReference>
<dbReference type="PROSITE" id="PS51198">
    <property type="entry name" value="UVRD_HELICASE_ATP_BIND"/>
    <property type="match status" value="1"/>
</dbReference>
<evidence type="ECO:0000256" key="4">
    <source>
        <dbReference type="ARBA" id="ARBA00022763"/>
    </source>
</evidence>
<sequence>MTRSVRIETPAQLVEALEIPFSDEQLTAICAPLEPAVIIAGAGSGKTTVMAARVVWLVGTGQVLPGEVLGLTFTRKAAAELGGRVSAALDRAGVLVDKEGEGAELVMTYDSFAARLVSEFGLRIGLDRDPVMVTGASRYRLAARVVANAPGPFHRISRLSHHNIPERVLALDAELQSHLVGIEDVRAFSETARARFEAAPLWRGSPYKDVRDALAATDERLELLDLVADYQRLKQSLGVVEFADQLREAVRLVGRVPDVGRELRHRFKVVLLDEYQDTSSAQAILLRELFGGASGSAGFPVTAVGDPYQAIYGWRGAAAGNILEFPHQFPKSDGAPAGRFTLSVNRRSGQRILDVGNALAAGLHAAPGEDGVSLIAPVGAQAGEVCAATFDTAPDEVAWLTGRIVARHDEGTQWREQAVLVRRNATLTPVFTALRDSGVPVEIVGLGGLLTLPEIAPIVSTLRILDDVTANPDVAALLTGPRWSIGLKDLEALGRRSRELAADAAEAPLWDFDAELAATVTHTDPGERPCLLDAVADPGDAPLSPEARRRIARFHAEISGLRRHAGDPVADLVTRVVAVLGLEAELLSTGSALNQVARFVDEVSTYVDVDGDGSLSGLLAYLDAEEEHGEGLMQAVVTSEDSVKLMTVHRAKGLEWDTVYLPSLADKVFPSQPRSGVWPQRAESLPSPLRGDADSIPQLADYTKAGLAEFRAALAAEHRLSEDRLAYVAATRAKSLLVGTTHIWTPGTARPRDESPYFAVIREAAEARGRYEDHATRGSDSNPIPAEPVRAAWPEELSQERLAVRREAAKLVAEAAALPAEPEERDAWVWRSGLLDPSDAEKVAAWDDTARHLTALLQERGQRRIELPDGLSATALMALRSDPDEFVDSLLRRMPRRPSTAARVGTRFHAWLQERFELPASLEELVPDNAPAPPGLRRLIEAFEQGRFADRVPIGVEVPFLMHRSGVVLRGRIDAVYDGAAEGYAYLVIDWKTSGAEADPLQLAVYRQAWAEARGVDPSRVGAGFYHVAQDRLRLIDAPASLIDDAIAAGVQT</sequence>
<dbReference type="EMBL" id="CP123967">
    <property type="protein sequence ID" value="WGT48363.1"/>
    <property type="molecule type" value="Genomic_DNA"/>
</dbReference>
<keyword evidence="5 15" id="KW-0378">Hydrolase</keyword>
<evidence type="ECO:0000256" key="11">
    <source>
        <dbReference type="ARBA" id="ARBA00023235"/>
    </source>
</evidence>
<dbReference type="Proteomes" id="UP001244136">
    <property type="component" value="Chromosome"/>
</dbReference>
<dbReference type="SUPFAM" id="SSF52980">
    <property type="entry name" value="Restriction endonuclease-like"/>
    <property type="match status" value="1"/>
</dbReference>
<dbReference type="PANTHER" id="PTHR11070:SF55">
    <property type="entry name" value="DNA 3'-5' HELICASE"/>
    <property type="match status" value="1"/>
</dbReference>
<evidence type="ECO:0000256" key="8">
    <source>
        <dbReference type="ARBA" id="ARBA00022840"/>
    </source>
</evidence>
<evidence type="ECO:0000256" key="15">
    <source>
        <dbReference type="PROSITE-ProRule" id="PRU00560"/>
    </source>
</evidence>
<evidence type="ECO:0000256" key="14">
    <source>
        <dbReference type="ARBA" id="ARBA00048988"/>
    </source>
</evidence>
<gene>
    <name evidence="18" type="ORF">QH948_06365</name>
</gene>
<keyword evidence="8 15" id="KW-0067">ATP-binding</keyword>
<evidence type="ECO:0000259" key="17">
    <source>
        <dbReference type="PROSITE" id="PS51217"/>
    </source>
</evidence>
<keyword evidence="10" id="KW-0234">DNA repair</keyword>
<evidence type="ECO:0000259" key="16">
    <source>
        <dbReference type="PROSITE" id="PS51198"/>
    </source>
</evidence>
<dbReference type="Gene3D" id="1.10.10.160">
    <property type="match status" value="1"/>
</dbReference>
<evidence type="ECO:0000256" key="10">
    <source>
        <dbReference type="ARBA" id="ARBA00023204"/>
    </source>
</evidence>
<organism evidence="18 19">
    <name type="scientific">Tessaracoccus lacteus</name>
    <dbReference type="NCBI Taxonomy" id="3041766"/>
    <lineage>
        <taxon>Bacteria</taxon>
        <taxon>Bacillati</taxon>
        <taxon>Actinomycetota</taxon>
        <taxon>Actinomycetes</taxon>
        <taxon>Propionibacteriales</taxon>
        <taxon>Propionibacteriaceae</taxon>
        <taxon>Tessaracoccus</taxon>
    </lineage>
</organism>
<comment type="catalytic activity">
    <reaction evidence="14">
        <text>ATP + H2O = ADP + phosphate + H(+)</text>
        <dbReference type="Rhea" id="RHEA:13065"/>
        <dbReference type="ChEBI" id="CHEBI:15377"/>
        <dbReference type="ChEBI" id="CHEBI:15378"/>
        <dbReference type="ChEBI" id="CHEBI:30616"/>
        <dbReference type="ChEBI" id="CHEBI:43474"/>
        <dbReference type="ChEBI" id="CHEBI:456216"/>
        <dbReference type="EC" id="5.6.2.4"/>
    </reaction>
</comment>
<evidence type="ECO:0000256" key="12">
    <source>
        <dbReference type="ARBA" id="ARBA00034617"/>
    </source>
</evidence>
<dbReference type="InterPro" id="IPR014017">
    <property type="entry name" value="DNA_helicase_UvrD-like_C"/>
</dbReference>
<proteinExistence type="inferred from homology"/>
<dbReference type="InterPro" id="IPR038726">
    <property type="entry name" value="PDDEXK_AddAB-type"/>
</dbReference>
<accession>A0ABY8Q1L7</accession>
<keyword evidence="2" id="KW-0540">Nuclease</keyword>
<keyword evidence="11" id="KW-0413">Isomerase</keyword>
<dbReference type="PANTHER" id="PTHR11070">
    <property type="entry name" value="UVRD / RECB / PCRA DNA HELICASE FAMILY MEMBER"/>
    <property type="match status" value="1"/>
</dbReference>
<evidence type="ECO:0000313" key="19">
    <source>
        <dbReference type="Proteomes" id="UP001244136"/>
    </source>
</evidence>
<dbReference type="Pfam" id="PF13361">
    <property type="entry name" value="UvrD_C"/>
    <property type="match status" value="2"/>
</dbReference>
<dbReference type="InterPro" id="IPR013986">
    <property type="entry name" value="DExx_box_DNA_helicase_dom_sf"/>
</dbReference>
<dbReference type="Pfam" id="PF00580">
    <property type="entry name" value="UvrD-helicase"/>
    <property type="match status" value="1"/>
</dbReference>
<dbReference type="RefSeq" id="WP_281145998.1">
    <property type="nucleotide sequence ID" value="NZ_CP123967.1"/>
</dbReference>
<keyword evidence="3 15" id="KW-0547">Nucleotide-binding</keyword>
<feature type="domain" description="UvrD-like helicase ATP-binding" evidence="16">
    <location>
        <begin position="19"/>
        <end position="349"/>
    </location>
</feature>
<feature type="binding site" evidence="15">
    <location>
        <begin position="40"/>
        <end position="47"/>
    </location>
    <ligand>
        <name>ATP</name>
        <dbReference type="ChEBI" id="CHEBI:30616"/>
    </ligand>
</feature>
<comment type="similarity">
    <text evidence="1">Belongs to the helicase family. UvrD subfamily.</text>
</comment>
<evidence type="ECO:0000313" key="18">
    <source>
        <dbReference type="EMBL" id="WGT48363.1"/>
    </source>
</evidence>
<evidence type="ECO:0000256" key="6">
    <source>
        <dbReference type="ARBA" id="ARBA00022806"/>
    </source>
</evidence>
<protein>
    <recommendedName>
        <fullName evidence="13">DNA 3'-5' helicase</fullName>
        <ecNumber evidence="13">5.6.2.4</ecNumber>
    </recommendedName>
</protein>
<evidence type="ECO:0000256" key="9">
    <source>
        <dbReference type="ARBA" id="ARBA00023125"/>
    </source>
</evidence>
<evidence type="ECO:0000256" key="3">
    <source>
        <dbReference type="ARBA" id="ARBA00022741"/>
    </source>
</evidence>
<comment type="catalytic activity">
    <reaction evidence="12">
        <text>Couples ATP hydrolysis with the unwinding of duplex DNA by translocating in the 3'-5' direction.</text>
        <dbReference type="EC" id="5.6.2.4"/>
    </reaction>
</comment>
<dbReference type="SUPFAM" id="SSF52540">
    <property type="entry name" value="P-loop containing nucleoside triphosphate hydrolases"/>
    <property type="match status" value="1"/>
</dbReference>
<reference evidence="18 19" key="1">
    <citation type="journal article" date="2008" name="Int. J. Syst. Evol. Microbiol.">
        <title>Tessaracoccus flavescens sp. nov., isolated from marine sediment.</title>
        <authorList>
            <person name="Lee D.W."/>
            <person name="Lee S.D."/>
        </authorList>
    </citation>
    <scope>NUCLEOTIDE SEQUENCE [LARGE SCALE GENOMIC DNA]</scope>
    <source>
        <strain evidence="18 19">T21</strain>
    </source>
</reference>
<name>A0ABY8Q1L7_9ACTN</name>